<keyword evidence="1" id="KW-1133">Transmembrane helix</keyword>
<evidence type="ECO:0000313" key="3">
    <source>
        <dbReference type="Proteomes" id="UP000597444"/>
    </source>
</evidence>
<name>A0A8J3IMS5_9CHLR</name>
<proteinExistence type="predicted"/>
<dbReference type="AlphaFoldDB" id="A0A8J3IMS5"/>
<keyword evidence="1" id="KW-0472">Membrane</keyword>
<gene>
    <name evidence="2" type="ORF">KSF_044920</name>
</gene>
<dbReference type="EMBL" id="BNJK01000001">
    <property type="protein sequence ID" value="GHO94444.1"/>
    <property type="molecule type" value="Genomic_DNA"/>
</dbReference>
<reference evidence="2" key="1">
    <citation type="submission" date="2020-10" db="EMBL/GenBank/DDBJ databases">
        <title>Taxonomic study of unclassified bacteria belonging to the class Ktedonobacteria.</title>
        <authorList>
            <person name="Yabe S."/>
            <person name="Wang C.M."/>
            <person name="Zheng Y."/>
            <person name="Sakai Y."/>
            <person name="Cavaletti L."/>
            <person name="Monciardini P."/>
            <person name="Donadio S."/>
        </authorList>
    </citation>
    <scope>NUCLEOTIDE SEQUENCE</scope>
    <source>
        <strain evidence="2">ID150040</strain>
    </source>
</reference>
<dbReference type="Proteomes" id="UP000597444">
    <property type="component" value="Unassembled WGS sequence"/>
</dbReference>
<keyword evidence="1" id="KW-0812">Transmembrane</keyword>
<accession>A0A8J3IMS5</accession>
<organism evidence="2 3">
    <name type="scientific">Reticulibacter mediterranei</name>
    <dbReference type="NCBI Taxonomy" id="2778369"/>
    <lineage>
        <taxon>Bacteria</taxon>
        <taxon>Bacillati</taxon>
        <taxon>Chloroflexota</taxon>
        <taxon>Ktedonobacteria</taxon>
        <taxon>Ktedonobacterales</taxon>
        <taxon>Reticulibacteraceae</taxon>
        <taxon>Reticulibacter</taxon>
    </lineage>
</organism>
<feature type="transmembrane region" description="Helical" evidence="1">
    <location>
        <begin position="66"/>
        <end position="85"/>
    </location>
</feature>
<evidence type="ECO:0000313" key="2">
    <source>
        <dbReference type="EMBL" id="GHO94444.1"/>
    </source>
</evidence>
<protein>
    <submittedName>
        <fullName evidence="2">Uncharacterized protein</fullName>
    </submittedName>
</protein>
<feature type="transmembrane region" description="Helical" evidence="1">
    <location>
        <begin position="39"/>
        <end position="60"/>
    </location>
</feature>
<keyword evidence="3" id="KW-1185">Reference proteome</keyword>
<evidence type="ECO:0000256" key="1">
    <source>
        <dbReference type="SAM" id="Phobius"/>
    </source>
</evidence>
<sequence length="182" mass="21490">MQQHSLPDPNSVLQQVWQRDYPNTWRVFSSHETPPLSRLTILLIALIFLLFSLSLCVVFTASLQQLSWFILLFLLGFFTLSIFFVQWSRKRKERKQPKPTMVVLPDRVVEYRRQRIRTLAFADISYMRLRVEGYQDAPPSILLDINHYNGQSTIWEIDIAPSDMIAQCILDTYTTYRVQSHH</sequence>
<comment type="caution">
    <text evidence="2">The sequence shown here is derived from an EMBL/GenBank/DDBJ whole genome shotgun (WGS) entry which is preliminary data.</text>
</comment>
<dbReference type="RefSeq" id="WP_220205183.1">
    <property type="nucleotide sequence ID" value="NZ_BNJK01000001.1"/>
</dbReference>